<dbReference type="SUPFAM" id="SSF55729">
    <property type="entry name" value="Acyl-CoA N-acyltransferases (Nat)"/>
    <property type="match status" value="1"/>
</dbReference>
<dbReference type="PROSITE" id="PS51186">
    <property type="entry name" value="GNAT"/>
    <property type="match status" value="1"/>
</dbReference>
<comment type="caution">
    <text evidence="2">The sequence shown here is derived from an EMBL/GenBank/DDBJ whole genome shotgun (WGS) entry which is preliminary data.</text>
</comment>
<evidence type="ECO:0000259" key="1">
    <source>
        <dbReference type="PROSITE" id="PS51186"/>
    </source>
</evidence>
<feature type="domain" description="N-acetyltransferase" evidence="1">
    <location>
        <begin position="135"/>
        <end position="274"/>
    </location>
</feature>
<sequence length="274" mass="29647">MPILCTRALSVPQREEIRITYQLCCQAEPLTLSCPQDADIYWLLTDGSGAVLSLLAAWKTGEDLWECCGFTRPAYRRNGYFSALLEEACKEGAPLEEADILFAADGHSPDAAKCLERLGAQAAGEEYLMECALLPFSRDAVPTDEPAHAKLSYSVPDPFSGRGLKLLLDPLQTEGEGLRTDAFSALLLDADGQALGSCLLSPSGFAVCLSSLLIREDLRGKGLGTRFLGFLFPALAKAGFSRITLQVSASNAPALALYRKTGFRVAETLSYYLY</sequence>
<dbReference type="InterPro" id="IPR000182">
    <property type="entry name" value="GNAT_dom"/>
</dbReference>
<dbReference type="InterPro" id="IPR016181">
    <property type="entry name" value="Acyl_CoA_acyltransferase"/>
</dbReference>
<name>A0A9D2MYI0_9FIRM</name>
<dbReference type="Proteomes" id="UP000823910">
    <property type="component" value="Unassembled WGS sequence"/>
</dbReference>
<dbReference type="Gene3D" id="3.40.630.30">
    <property type="match status" value="1"/>
</dbReference>
<reference evidence="2" key="2">
    <citation type="submission" date="2021-04" db="EMBL/GenBank/DDBJ databases">
        <authorList>
            <person name="Gilroy R."/>
        </authorList>
    </citation>
    <scope>NUCLEOTIDE SEQUENCE</scope>
    <source>
        <strain evidence="2">CHK180-15479</strain>
    </source>
</reference>
<dbReference type="Pfam" id="PF00583">
    <property type="entry name" value="Acetyltransf_1"/>
    <property type="match status" value="1"/>
</dbReference>
<protein>
    <submittedName>
        <fullName evidence="2">GNAT family N-acetyltransferase</fullName>
    </submittedName>
</protein>
<gene>
    <name evidence="2" type="ORF">H9704_06035</name>
</gene>
<evidence type="ECO:0000313" key="2">
    <source>
        <dbReference type="EMBL" id="HJC05699.1"/>
    </source>
</evidence>
<dbReference type="EMBL" id="DWWT01000026">
    <property type="protein sequence ID" value="HJC05699.1"/>
    <property type="molecule type" value="Genomic_DNA"/>
</dbReference>
<dbReference type="GO" id="GO:0016747">
    <property type="term" value="F:acyltransferase activity, transferring groups other than amino-acyl groups"/>
    <property type="evidence" value="ECO:0007669"/>
    <property type="project" value="InterPro"/>
</dbReference>
<organism evidence="2 3">
    <name type="scientific">Candidatus Enterocloster excrementipullorum</name>
    <dbReference type="NCBI Taxonomy" id="2838559"/>
    <lineage>
        <taxon>Bacteria</taxon>
        <taxon>Bacillati</taxon>
        <taxon>Bacillota</taxon>
        <taxon>Clostridia</taxon>
        <taxon>Lachnospirales</taxon>
        <taxon>Lachnospiraceae</taxon>
        <taxon>Enterocloster</taxon>
    </lineage>
</organism>
<proteinExistence type="predicted"/>
<reference evidence="2" key="1">
    <citation type="journal article" date="2021" name="PeerJ">
        <title>Extensive microbial diversity within the chicken gut microbiome revealed by metagenomics and culture.</title>
        <authorList>
            <person name="Gilroy R."/>
            <person name="Ravi A."/>
            <person name="Getino M."/>
            <person name="Pursley I."/>
            <person name="Horton D.L."/>
            <person name="Alikhan N.F."/>
            <person name="Baker D."/>
            <person name="Gharbi K."/>
            <person name="Hall N."/>
            <person name="Watson M."/>
            <person name="Adriaenssens E.M."/>
            <person name="Foster-Nyarko E."/>
            <person name="Jarju S."/>
            <person name="Secka A."/>
            <person name="Antonio M."/>
            <person name="Oren A."/>
            <person name="Chaudhuri R.R."/>
            <person name="La Ragione R."/>
            <person name="Hildebrand F."/>
            <person name="Pallen M.J."/>
        </authorList>
    </citation>
    <scope>NUCLEOTIDE SEQUENCE</scope>
    <source>
        <strain evidence="2">CHK180-15479</strain>
    </source>
</reference>
<accession>A0A9D2MYI0</accession>
<dbReference type="AlphaFoldDB" id="A0A9D2MYI0"/>
<dbReference type="CDD" id="cd04301">
    <property type="entry name" value="NAT_SF"/>
    <property type="match status" value="1"/>
</dbReference>
<evidence type="ECO:0000313" key="3">
    <source>
        <dbReference type="Proteomes" id="UP000823910"/>
    </source>
</evidence>
<dbReference type="PANTHER" id="PTHR43072">
    <property type="entry name" value="N-ACETYLTRANSFERASE"/>
    <property type="match status" value="1"/>
</dbReference>